<sequence length="652" mass="71773">MARGPTEKMIAAMLVLLLVVYTQTSTVTHHVAVEVKAEPLVDWLELARSAWNYFQPGVGLSSLGLNYASISWHYLTDWDLGCYISAIVDAEALGLVDKEGTMGSDARIRKVLNFLATRPLHPSGVPYGVYDADTGEPGTTSPSNPSDAGRLLIALYRLKQHRPEFSNYIDYVVERNGMLKFAGGVPNNGFYSYYYAYGYYLWGARTRQVNDALNVLSTLRSKQVVDAYGVKLPFVEITMEPILYSIFELSLPEDFFYWANLTLQAQFNRYKATGKLTAFTEGNLAVPPYYIYEWIVDIYTGKTFTLWSPSMGHTSLTPVVFTKAAIGMHAIWENEYTSLLLNYVMKAKTPNGFYEGVDENGNIIYIMTDKTNSLIINAARYALQKAKPPSLVVQETLETFPGESVTLPVLVNHSLSLPVHLNVSSGIEGLTLSLQNSSGKTPLKTNLTITVYNMIRPGSYQVIILATSPLAKPVNRTLTVIVKPPGYTLKIKALNACGEPASNVTIVLGDFKGLTARDGTLTFRHLNGTYMLYAFLGRVQVADPTTITISSDTELTLKLKLYKVLIDAKTTKGTPAEGIILRAFVDDQFLSYAKTNSSGLAVLKNIPPGNITVKAYSSDGKIELGSWSITVRGDVDVVDPEIVVPEIGKIEA</sequence>
<organism evidence="2 3">
    <name type="scientific">Thermofilum adornatum</name>
    <dbReference type="NCBI Taxonomy" id="1365176"/>
    <lineage>
        <taxon>Archaea</taxon>
        <taxon>Thermoproteota</taxon>
        <taxon>Thermoprotei</taxon>
        <taxon>Thermofilales</taxon>
        <taxon>Thermofilaceae</taxon>
        <taxon>Thermofilum</taxon>
    </lineage>
</organism>
<dbReference type="GeneID" id="16574281"/>
<dbReference type="OrthoDB" id="380124at2157"/>
<dbReference type="eggNOG" id="arCOG06957">
    <property type="taxonomic scope" value="Archaea"/>
</dbReference>
<dbReference type="eggNOG" id="arCOG03260">
    <property type="taxonomic scope" value="Archaea"/>
</dbReference>
<evidence type="ECO:0000313" key="3">
    <source>
        <dbReference type="Proteomes" id="UP000015543"/>
    </source>
</evidence>
<dbReference type="Proteomes" id="UP000015543">
    <property type="component" value="Chromosome"/>
</dbReference>
<dbReference type="PATRIC" id="fig|1365176.7.peg.1617"/>
<dbReference type="AlphaFoldDB" id="S5Z9D0"/>
<dbReference type="RefSeq" id="WP_020963282.1">
    <property type="nucleotide sequence ID" value="NC_022093.1"/>
</dbReference>
<dbReference type="InterPro" id="IPR021478">
    <property type="entry name" value="DUF3131"/>
</dbReference>
<dbReference type="EMBL" id="CP006646">
    <property type="protein sequence ID" value="AGT35975.1"/>
    <property type="molecule type" value="Genomic_DNA"/>
</dbReference>
<evidence type="ECO:0000259" key="1">
    <source>
        <dbReference type="Pfam" id="PF11329"/>
    </source>
</evidence>
<dbReference type="HOGENOM" id="CLU_420154_0_0_2"/>
<accession>S5Z9D0</accession>
<keyword evidence="3" id="KW-1185">Reference proteome</keyword>
<dbReference type="KEGG" id="thb:N186_08185"/>
<name>S5Z9D0_9CREN</name>
<proteinExistence type="predicted"/>
<evidence type="ECO:0000313" key="2">
    <source>
        <dbReference type="EMBL" id="AGT35975.1"/>
    </source>
</evidence>
<dbReference type="Pfam" id="PF11329">
    <property type="entry name" value="DUF3131"/>
    <property type="match status" value="1"/>
</dbReference>
<gene>
    <name evidence="2" type="ORF">N186_08185</name>
</gene>
<feature type="domain" description="DUF3131" evidence="1">
    <location>
        <begin position="46"/>
        <end position="382"/>
    </location>
</feature>
<reference evidence="2 3" key="1">
    <citation type="journal article" date="2013" name="Genome Announc.">
        <title>Complete Genomic Sequence of 'Thermofilum adornatus' Strain 1910bT, a Hyperthermophilic Anaerobic Organotrophic Crenarchaeon.</title>
        <authorList>
            <person name="Dominova I.N."/>
            <person name="Kublanov I.V."/>
            <person name="Podosokorskaya O.A."/>
            <person name="Derbikova K.S."/>
            <person name="Patrushev M.V."/>
            <person name="Toshchakov S.V."/>
        </authorList>
    </citation>
    <scope>NUCLEOTIDE SEQUENCE [LARGE SCALE GENOMIC DNA]</scope>
    <source>
        <strain evidence="3">1910b</strain>
    </source>
</reference>
<protein>
    <recommendedName>
        <fullName evidence="1">DUF3131 domain-containing protein</fullName>
    </recommendedName>
</protein>